<gene>
    <name evidence="1" type="ORF">PP769_11225</name>
</gene>
<proteinExistence type="predicted"/>
<evidence type="ECO:0000313" key="2">
    <source>
        <dbReference type="Proteomes" id="UP001302719"/>
    </source>
</evidence>
<dbReference type="Proteomes" id="UP001302719">
    <property type="component" value="Chromosome"/>
</dbReference>
<accession>A0AA96G882</accession>
<keyword evidence="2" id="KW-1185">Reference proteome</keyword>
<sequence length="46" mass="5340">MKLTFDRYSDEPDFRIKGQQEGCPLMELEAAFLSENWFLVPNKSTG</sequence>
<protein>
    <submittedName>
        <fullName evidence="1">Uncharacterized protein</fullName>
    </submittedName>
</protein>
<name>A0AA96G882_9BACT</name>
<dbReference type="AlphaFoldDB" id="A0AA96G882"/>
<reference evidence="1 2" key="1">
    <citation type="submission" date="2023-01" db="EMBL/GenBank/DDBJ databases">
        <title>Cultivation and genomic characterization of new, ubiquitous marine nitrite-oxidizing bacteria from the Nitrospirales.</title>
        <authorList>
            <person name="Mueller A.J."/>
            <person name="Daebeler A."/>
            <person name="Herbold C.W."/>
            <person name="Kirkegaard R.H."/>
            <person name="Daims H."/>
        </authorList>
    </citation>
    <scope>NUCLEOTIDE SEQUENCE [LARGE SCALE GENOMIC DNA]</scope>
    <source>
        <strain evidence="1 2">VA</strain>
    </source>
</reference>
<evidence type="ECO:0000313" key="1">
    <source>
        <dbReference type="EMBL" id="WNM56552.1"/>
    </source>
</evidence>
<organism evidence="1 2">
    <name type="scientific">Candidatus Nitrospira allomarina</name>
    <dbReference type="NCBI Taxonomy" id="3020900"/>
    <lineage>
        <taxon>Bacteria</taxon>
        <taxon>Pseudomonadati</taxon>
        <taxon>Nitrospirota</taxon>
        <taxon>Nitrospiria</taxon>
        <taxon>Nitrospirales</taxon>
        <taxon>Nitrospiraceae</taxon>
        <taxon>Nitrospira</taxon>
    </lineage>
</organism>
<dbReference type="EMBL" id="CP116967">
    <property type="protein sequence ID" value="WNM56552.1"/>
    <property type="molecule type" value="Genomic_DNA"/>
</dbReference>
<dbReference type="RefSeq" id="WP_312640146.1">
    <property type="nucleotide sequence ID" value="NZ_CP116967.1"/>
</dbReference>
<dbReference type="KEGG" id="nall:PP769_11225"/>